<reference evidence="1 2" key="1">
    <citation type="submission" date="2019-01" db="EMBL/GenBank/DDBJ databases">
        <authorList>
            <person name="Chen W.-M."/>
        </authorList>
    </citation>
    <scope>NUCLEOTIDE SEQUENCE [LARGE SCALE GENOMIC DNA]</scope>
    <source>
        <strain evidence="1 2">CCP-6</strain>
    </source>
</reference>
<comment type="caution">
    <text evidence="1">The sequence shown here is derived from an EMBL/GenBank/DDBJ whole genome shotgun (WGS) entry which is preliminary data.</text>
</comment>
<name>A0A437MIF8_9PROT</name>
<sequence length="84" mass="8965">MVSARLICPGHIRPDEGAAGHALNQALAEADARVAAAIAHEPAPPRQPGQGWWQRLMADALFVIIGAATLLQEDPLDLPREDKP</sequence>
<accession>A0A437MIF8</accession>
<dbReference type="AlphaFoldDB" id="A0A437MIF8"/>
<organism evidence="1 2">
    <name type="scientific">Rhodovarius crocodyli</name>
    <dbReference type="NCBI Taxonomy" id="1979269"/>
    <lineage>
        <taxon>Bacteria</taxon>
        <taxon>Pseudomonadati</taxon>
        <taxon>Pseudomonadota</taxon>
        <taxon>Alphaproteobacteria</taxon>
        <taxon>Acetobacterales</taxon>
        <taxon>Roseomonadaceae</taxon>
        <taxon>Rhodovarius</taxon>
    </lineage>
</organism>
<dbReference type="Proteomes" id="UP000282957">
    <property type="component" value="Unassembled WGS sequence"/>
</dbReference>
<gene>
    <name evidence="1" type="ORF">EOD42_06200</name>
</gene>
<evidence type="ECO:0000313" key="1">
    <source>
        <dbReference type="EMBL" id="RVT97422.1"/>
    </source>
</evidence>
<protein>
    <submittedName>
        <fullName evidence="1">Uncharacterized protein</fullName>
    </submittedName>
</protein>
<dbReference type="RefSeq" id="WP_127786650.1">
    <property type="nucleotide sequence ID" value="NZ_SACL01000002.1"/>
</dbReference>
<keyword evidence="2" id="KW-1185">Reference proteome</keyword>
<proteinExistence type="predicted"/>
<evidence type="ECO:0000313" key="2">
    <source>
        <dbReference type="Proteomes" id="UP000282957"/>
    </source>
</evidence>
<dbReference type="EMBL" id="SACL01000002">
    <property type="protein sequence ID" value="RVT97422.1"/>
    <property type="molecule type" value="Genomic_DNA"/>
</dbReference>